<sequence>MNRAADEDVLSVFSKRLHTKRLPCSALIQRLRKADTRMRGAKKRGDKPHIACHPVSGVQLRLRLRRIIWVEGRGGTAVCKEPARGVDCCGCCGSLDITGEATK</sequence>
<proteinExistence type="predicted"/>
<dbReference type="Proteomes" id="UP001066276">
    <property type="component" value="Chromosome 1_2"/>
</dbReference>
<reference evidence="1" key="1">
    <citation type="journal article" date="2022" name="bioRxiv">
        <title>Sequencing and chromosome-scale assembly of the giantPleurodeles waltlgenome.</title>
        <authorList>
            <person name="Brown T."/>
            <person name="Elewa A."/>
            <person name="Iarovenko S."/>
            <person name="Subramanian E."/>
            <person name="Araus A.J."/>
            <person name="Petzold A."/>
            <person name="Susuki M."/>
            <person name="Suzuki K.-i.T."/>
            <person name="Hayashi T."/>
            <person name="Toyoda A."/>
            <person name="Oliveira C."/>
            <person name="Osipova E."/>
            <person name="Leigh N.D."/>
            <person name="Simon A."/>
            <person name="Yun M.H."/>
        </authorList>
    </citation>
    <scope>NUCLEOTIDE SEQUENCE</scope>
    <source>
        <strain evidence="1">20211129_DDA</strain>
        <tissue evidence="1">Liver</tissue>
    </source>
</reference>
<dbReference type="EMBL" id="JANPWB010000002">
    <property type="protein sequence ID" value="KAJ1210423.1"/>
    <property type="molecule type" value="Genomic_DNA"/>
</dbReference>
<organism evidence="1 2">
    <name type="scientific">Pleurodeles waltl</name>
    <name type="common">Iberian ribbed newt</name>
    <dbReference type="NCBI Taxonomy" id="8319"/>
    <lineage>
        <taxon>Eukaryota</taxon>
        <taxon>Metazoa</taxon>
        <taxon>Chordata</taxon>
        <taxon>Craniata</taxon>
        <taxon>Vertebrata</taxon>
        <taxon>Euteleostomi</taxon>
        <taxon>Amphibia</taxon>
        <taxon>Batrachia</taxon>
        <taxon>Caudata</taxon>
        <taxon>Salamandroidea</taxon>
        <taxon>Salamandridae</taxon>
        <taxon>Pleurodelinae</taxon>
        <taxon>Pleurodeles</taxon>
    </lineage>
</organism>
<protein>
    <submittedName>
        <fullName evidence="1">Uncharacterized protein</fullName>
    </submittedName>
</protein>
<gene>
    <name evidence="1" type="ORF">NDU88_005787</name>
</gene>
<evidence type="ECO:0000313" key="2">
    <source>
        <dbReference type="Proteomes" id="UP001066276"/>
    </source>
</evidence>
<evidence type="ECO:0000313" key="1">
    <source>
        <dbReference type="EMBL" id="KAJ1210423.1"/>
    </source>
</evidence>
<comment type="caution">
    <text evidence="1">The sequence shown here is derived from an EMBL/GenBank/DDBJ whole genome shotgun (WGS) entry which is preliminary data.</text>
</comment>
<dbReference type="AlphaFoldDB" id="A0AAV7W8T2"/>
<accession>A0AAV7W8T2</accession>
<name>A0AAV7W8T2_PLEWA</name>
<keyword evidence="2" id="KW-1185">Reference proteome</keyword>